<feature type="transmembrane region" description="Helical" evidence="9">
    <location>
        <begin position="90"/>
        <end position="108"/>
    </location>
</feature>
<dbReference type="OrthoDB" id="5342349at2"/>
<evidence type="ECO:0000256" key="5">
    <source>
        <dbReference type="ARBA" id="ARBA00022692"/>
    </source>
</evidence>
<keyword evidence="6 9" id="KW-1133">Transmembrane helix</keyword>
<comment type="subcellular location">
    <subcellularLocation>
        <location evidence="1">Cell inner membrane</location>
        <topology evidence="1">Multi-pass membrane protein</topology>
    </subcellularLocation>
</comment>
<evidence type="ECO:0000256" key="2">
    <source>
        <dbReference type="ARBA" id="ARBA00022448"/>
    </source>
</evidence>
<accession>A0A1I5X0S1</accession>
<evidence type="ECO:0000256" key="9">
    <source>
        <dbReference type="SAM" id="Phobius"/>
    </source>
</evidence>
<evidence type="ECO:0000256" key="4">
    <source>
        <dbReference type="ARBA" id="ARBA00022519"/>
    </source>
</evidence>
<keyword evidence="11" id="KW-1185">Reference proteome</keyword>
<feature type="transmembrane region" description="Helical" evidence="9">
    <location>
        <begin position="115"/>
        <end position="136"/>
    </location>
</feature>
<proteinExistence type="inferred from homology"/>
<evidence type="ECO:0000256" key="7">
    <source>
        <dbReference type="ARBA" id="ARBA00023136"/>
    </source>
</evidence>
<evidence type="ECO:0000313" key="10">
    <source>
        <dbReference type="EMBL" id="SFQ25605.1"/>
    </source>
</evidence>
<evidence type="ECO:0000256" key="1">
    <source>
        <dbReference type="ARBA" id="ARBA00004429"/>
    </source>
</evidence>
<dbReference type="PANTHER" id="PTHR30574:SF1">
    <property type="entry name" value="SULPHUR TRANSPORT DOMAIN-CONTAINING PROTEIN"/>
    <property type="match status" value="1"/>
</dbReference>
<dbReference type="InterPro" id="IPR007272">
    <property type="entry name" value="Sulf_transp_TsuA/YedE"/>
</dbReference>
<dbReference type="RefSeq" id="WP_093426020.1">
    <property type="nucleotide sequence ID" value="NZ_FOXA01000073.1"/>
</dbReference>
<dbReference type="EMBL" id="FOXA01000073">
    <property type="protein sequence ID" value="SFQ25605.1"/>
    <property type="molecule type" value="Genomic_DNA"/>
</dbReference>
<dbReference type="Proteomes" id="UP000199356">
    <property type="component" value="Unassembled WGS sequence"/>
</dbReference>
<dbReference type="Pfam" id="PF04143">
    <property type="entry name" value="Sulf_transp"/>
    <property type="match status" value="1"/>
</dbReference>
<keyword evidence="5 9" id="KW-0812">Transmembrane</keyword>
<name>A0A1I5X0S1_9RHOB</name>
<comment type="similarity">
    <text evidence="8">Belongs to the TsuA/YedE (TC 9.B.102) family.</text>
</comment>
<dbReference type="GO" id="GO:0005886">
    <property type="term" value="C:plasma membrane"/>
    <property type="evidence" value="ECO:0007669"/>
    <property type="project" value="UniProtKB-SubCell"/>
</dbReference>
<keyword evidence="7 9" id="KW-0472">Membrane</keyword>
<reference evidence="10 11" key="1">
    <citation type="submission" date="2016-10" db="EMBL/GenBank/DDBJ databases">
        <authorList>
            <person name="de Groot N.N."/>
        </authorList>
    </citation>
    <scope>NUCLEOTIDE SEQUENCE [LARGE SCALE GENOMIC DNA]</scope>
    <source>
        <strain evidence="10 11">DSM 19547</strain>
    </source>
</reference>
<evidence type="ECO:0000256" key="8">
    <source>
        <dbReference type="ARBA" id="ARBA00035655"/>
    </source>
</evidence>
<organism evidence="10 11">
    <name type="scientific">Tranquillimonas alkanivorans</name>
    <dbReference type="NCBI Taxonomy" id="441119"/>
    <lineage>
        <taxon>Bacteria</taxon>
        <taxon>Pseudomonadati</taxon>
        <taxon>Pseudomonadota</taxon>
        <taxon>Alphaproteobacteria</taxon>
        <taxon>Rhodobacterales</taxon>
        <taxon>Roseobacteraceae</taxon>
        <taxon>Tranquillimonas</taxon>
    </lineage>
</organism>
<evidence type="ECO:0000256" key="3">
    <source>
        <dbReference type="ARBA" id="ARBA00022475"/>
    </source>
</evidence>
<evidence type="ECO:0000256" key="6">
    <source>
        <dbReference type="ARBA" id="ARBA00022989"/>
    </source>
</evidence>
<feature type="transmembrane region" description="Helical" evidence="9">
    <location>
        <begin position="199"/>
        <end position="221"/>
    </location>
</feature>
<dbReference type="AlphaFoldDB" id="A0A1I5X0S1"/>
<feature type="transmembrane region" description="Helical" evidence="9">
    <location>
        <begin position="52"/>
        <end position="70"/>
    </location>
</feature>
<keyword evidence="4" id="KW-0997">Cell inner membrane</keyword>
<feature type="transmembrane region" description="Helical" evidence="9">
    <location>
        <begin position="321"/>
        <end position="338"/>
    </location>
</feature>
<evidence type="ECO:0000313" key="11">
    <source>
        <dbReference type="Proteomes" id="UP000199356"/>
    </source>
</evidence>
<feature type="transmembrane region" description="Helical" evidence="9">
    <location>
        <begin position="14"/>
        <end position="31"/>
    </location>
</feature>
<sequence length="361" mass="36986">MDIISLAERLGDPGLAAMAGLVTGIVFGLSAEQSRFCLRAAAVEVARGQLGPRLSVWLLTFSTALLWTQAMDRFGVIDLGTSRWLASPGTVSGAILGGLIFGVGMILARGCPGRLLVLGATGNLRAILSGLVFAVIGQMTLHGALSPLRQAISGGWVTAGPTPSLLAEMRMPDGGGLALAALFALGALVIAARNRVAPLTLVFGSGVGFAVAVGWVLSYTLSRISFDPVPVGSLTFSGPSADTLMFVLSDSPVLDFDVGLVPGVALAAFASAWLSGRLKWQGWHSAEAMRRYLLGAGLMAFGAMTAGGCTIGAGVTGASTFAVTAWLALTSMWIAAMVTDRVFDNRRQAPAGLASAASFGD</sequence>
<feature type="transmembrane region" description="Helical" evidence="9">
    <location>
        <begin position="174"/>
        <end position="192"/>
    </location>
</feature>
<protein>
    <submittedName>
        <fullName evidence="10">Sulphur transport</fullName>
    </submittedName>
</protein>
<dbReference type="STRING" id="441119.SAMN04488047_1732"/>
<gene>
    <name evidence="10" type="ORF">SAMN04488047_1732</name>
</gene>
<dbReference type="PANTHER" id="PTHR30574">
    <property type="entry name" value="INNER MEMBRANE PROTEIN YEDE"/>
    <property type="match status" value="1"/>
</dbReference>
<keyword evidence="3" id="KW-1003">Cell membrane</keyword>
<feature type="transmembrane region" description="Helical" evidence="9">
    <location>
        <begin position="260"/>
        <end position="280"/>
    </location>
</feature>
<feature type="transmembrane region" description="Helical" evidence="9">
    <location>
        <begin position="292"/>
        <end position="315"/>
    </location>
</feature>
<keyword evidence="2" id="KW-0813">Transport</keyword>